<feature type="compositionally biased region" description="Polar residues" evidence="4">
    <location>
        <begin position="552"/>
        <end position="567"/>
    </location>
</feature>
<protein>
    <recommendedName>
        <fullName evidence="5">Ubiquitin-like protease family profile domain-containing protein</fullName>
    </recommendedName>
</protein>
<comment type="similarity">
    <text evidence="1">Belongs to the peptidase C48 family.</text>
</comment>
<dbReference type="InterPro" id="IPR003653">
    <property type="entry name" value="Peptidase_C48_C"/>
</dbReference>
<sequence length="1005" mass="109845">MVRGTPPRSRAPVQEEARSVRVTRSTVRGGRRGRGRATDGRPPKSGGAEVGSSSEGLEAAASAGDESGMAIWENKDAMNFYPGRFFGHFSTEAVSSLVATFGEKKLSIVRSIGLSGVIHLKERITHHKNLVYYLLKRIDTEKMRIVLGGGETLDLSVASVERVLGVRSTGVELVDDEDSNSTMIKSKLCRAFGIDGVDVLPGLADIQKVLLKDYPDDMSKEDEDKFIVTFAAFCIAHIFGNKDRGASVPAKVWKFISNADNVRRCNWASFVLRCVKKAAMDVQDNLRSKNPTTTVRLAGCWLYLELLYLDSVDLGEFNAPSEVTPRVLAYTDLSISELCDMDQISKVLFGKLERWYVKGRGRQTGSASGYSGASTQFPGMAPGNLPDYSALVHHIEAEHAKYMDHLTTVAMAVQQETQVQYELQCKRISDIFDGLKTAAQHHKARLVSLVVGQHTSASNARTDEEQEKDAAAAEQSDTELETGVDAGDGGYGTPNTGSGTEAGQTSFEPGINNADKEVDARRDGCNTSKAGGIDGGGKGPFETAMQEDRGDGTQNAKGDVENSQTPLNAEGDTKDSTEPSINEADGSMHKNSAKNGSDVPQPSCTFEQRAADEAVHDEQSEGVGAATSDGATFDKTPEGRTDGTPHRFAAFDKTPVGADDAGVDAPVFDKTPGFDFASAGQAGRRYKIGARKRKCAPDGAPRCGVRIKLCTTRRPCQSEATFEEEGRETSEEYSVGGGTCEDEIDLKGLRPPKVTPPARVWLSHDVPVHVEITGVSFQGQLVDGDGISAELMTAYVRLMQQRDSAAYRTKGNLAMKWRHLMEPAFAEKAMLGEDFDVDDHVRELMIGAHLGGFIAEAAMIMVPTNALGSWCLYVFDMIRRRINVLDPMRNDKKYHEMWQIHLPVIQNVLDAISISAQEYLTDWEDNFENFSIDSVRVWHEMSTSEDSGVYVMHYMKWFDGDTVSRIIDQDEFRKLKQSIVYDVLTMAGNNGELPDGLVDMVDLSD</sequence>
<dbReference type="GO" id="GO:0006508">
    <property type="term" value="P:proteolysis"/>
    <property type="evidence" value="ECO:0007669"/>
    <property type="project" value="UniProtKB-KW"/>
</dbReference>
<feature type="compositionally biased region" description="Basic and acidic residues" evidence="4">
    <location>
        <begin position="514"/>
        <end position="524"/>
    </location>
</feature>
<feature type="compositionally biased region" description="Low complexity" evidence="4">
    <location>
        <begin position="45"/>
        <end position="59"/>
    </location>
</feature>
<evidence type="ECO:0000256" key="3">
    <source>
        <dbReference type="ARBA" id="ARBA00022801"/>
    </source>
</evidence>
<feature type="compositionally biased region" description="Polar residues" evidence="4">
    <location>
        <begin position="493"/>
        <end position="507"/>
    </location>
</feature>
<dbReference type="PANTHER" id="PTHR34835">
    <property type="entry name" value="OS07G0283600 PROTEIN-RELATED"/>
    <property type="match status" value="1"/>
</dbReference>
<feature type="domain" description="Ubiquitin-like protease family profile" evidence="5">
    <location>
        <begin position="853"/>
        <end position="979"/>
    </location>
</feature>
<evidence type="ECO:0000313" key="6">
    <source>
        <dbReference type="EMBL" id="CAL5012900.1"/>
    </source>
</evidence>
<evidence type="ECO:0000256" key="1">
    <source>
        <dbReference type="ARBA" id="ARBA00005234"/>
    </source>
</evidence>
<gene>
    <name evidence="6" type="ORF">URODEC1_LOCUS71122</name>
</gene>
<feature type="region of interest" description="Disordered" evidence="4">
    <location>
        <begin position="1"/>
        <end position="59"/>
    </location>
</feature>
<feature type="compositionally biased region" description="Polar residues" evidence="4">
    <location>
        <begin position="589"/>
        <end position="606"/>
    </location>
</feature>
<feature type="compositionally biased region" description="Basic and acidic residues" evidence="4">
    <location>
        <begin position="635"/>
        <end position="645"/>
    </location>
</feature>
<keyword evidence="2" id="KW-0645">Protease</keyword>
<feature type="region of interest" description="Disordered" evidence="4">
    <location>
        <begin position="457"/>
        <end position="658"/>
    </location>
</feature>
<dbReference type="AlphaFoldDB" id="A0ABC9C158"/>
<accession>A0ABC9C158</accession>
<evidence type="ECO:0000256" key="2">
    <source>
        <dbReference type="ARBA" id="ARBA00022670"/>
    </source>
</evidence>
<feature type="compositionally biased region" description="Basic and acidic residues" evidence="4">
    <location>
        <begin position="609"/>
        <end position="619"/>
    </location>
</feature>
<dbReference type="Pfam" id="PF02902">
    <property type="entry name" value="Peptidase_C48"/>
    <property type="match status" value="1"/>
</dbReference>
<keyword evidence="7" id="KW-1185">Reference proteome</keyword>
<organism evidence="6 7">
    <name type="scientific">Urochloa decumbens</name>
    <dbReference type="NCBI Taxonomy" id="240449"/>
    <lineage>
        <taxon>Eukaryota</taxon>
        <taxon>Viridiplantae</taxon>
        <taxon>Streptophyta</taxon>
        <taxon>Embryophyta</taxon>
        <taxon>Tracheophyta</taxon>
        <taxon>Spermatophyta</taxon>
        <taxon>Magnoliopsida</taxon>
        <taxon>Liliopsida</taxon>
        <taxon>Poales</taxon>
        <taxon>Poaceae</taxon>
        <taxon>PACMAD clade</taxon>
        <taxon>Panicoideae</taxon>
        <taxon>Panicodae</taxon>
        <taxon>Paniceae</taxon>
        <taxon>Melinidinae</taxon>
        <taxon>Urochloa</taxon>
    </lineage>
</organism>
<keyword evidence="3" id="KW-0378">Hydrolase</keyword>
<dbReference type="SUPFAM" id="SSF54001">
    <property type="entry name" value="Cysteine proteinases"/>
    <property type="match status" value="1"/>
</dbReference>
<dbReference type="PANTHER" id="PTHR34835:SF34">
    <property type="entry name" value="OS08G0555500 PROTEIN"/>
    <property type="match status" value="1"/>
</dbReference>
<dbReference type="InterPro" id="IPR038765">
    <property type="entry name" value="Papain-like_cys_pep_sf"/>
</dbReference>
<evidence type="ECO:0000259" key="5">
    <source>
        <dbReference type="Pfam" id="PF02902"/>
    </source>
</evidence>
<dbReference type="EMBL" id="OZ075138">
    <property type="protein sequence ID" value="CAL5012900.1"/>
    <property type="molecule type" value="Genomic_DNA"/>
</dbReference>
<dbReference type="Proteomes" id="UP001497457">
    <property type="component" value="Chromosome 28b"/>
</dbReference>
<evidence type="ECO:0000256" key="4">
    <source>
        <dbReference type="SAM" id="MobiDB-lite"/>
    </source>
</evidence>
<dbReference type="GO" id="GO:0008233">
    <property type="term" value="F:peptidase activity"/>
    <property type="evidence" value="ECO:0007669"/>
    <property type="project" value="UniProtKB-KW"/>
</dbReference>
<dbReference type="Gene3D" id="3.40.395.10">
    <property type="entry name" value="Adenoviral Proteinase, Chain A"/>
    <property type="match status" value="1"/>
</dbReference>
<evidence type="ECO:0000313" key="7">
    <source>
        <dbReference type="Proteomes" id="UP001497457"/>
    </source>
</evidence>
<name>A0ABC9C158_9POAL</name>
<reference evidence="6" key="1">
    <citation type="submission" date="2024-10" db="EMBL/GenBank/DDBJ databases">
        <authorList>
            <person name="Ryan C."/>
        </authorList>
    </citation>
    <scope>NUCLEOTIDE SEQUENCE [LARGE SCALE GENOMIC DNA]</scope>
</reference>
<proteinExistence type="inferred from homology"/>